<accession>A0A009I318</accession>
<reference evidence="1 2" key="1">
    <citation type="submission" date="2014-02" db="EMBL/GenBank/DDBJ databases">
        <title>Comparative genomics and transcriptomics to identify genetic mechanisms underlying the emergence of carbapenem resistant Acinetobacter baumannii (CRAb).</title>
        <authorList>
            <person name="Harris A.D."/>
            <person name="Johnson K.J."/>
            <person name="George J."/>
            <person name="Shefchek K."/>
            <person name="Daugherty S.C."/>
            <person name="Parankush S."/>
            <person name="Sadzewicz L."/>
            <person name="Tallon L."/>
            <person name="Sengamalay N."/>
            <person name="Hazen T.H."/>
            <person name="Rasko D.A."/>
        </authorList>
    </citation>
    <scope>NUCLEOTIDE SEQUENCE [LARGE SCALE GENOMIC DNA]</scope>
    <source>
        <strain evidence="1 2">1295743</strain>
    </source>
</reference>
<evidence type="ECO:0000313" key="2">
    <source>
        <dbReference type="Proteomes" id="UP000020595"/>
    </source>
</evidence>
<dbReference type="EMBL" id="JEWH01000036">
    <property type="protein sequence ID" value="EXB04931.1"/>
    <property type="molecule type" value="Genomic_DNA"/>
</dbReference>
<sequence length="118" mass="14169">MFKKLTQLFQGSKETPEQIYLQENQLSFDSERGPVIKDVVINEKWSEHLEYFSNRKLQNFDNLPKLFQITPQINEKIDLEIATQRYVERLGNTQEKLLELKAIIQVLNQYYVMFLRDK</sequence>
<proteinExistence type="predicted"/>
<gene>
    <name evidence="1" type="ORF">J512_2684</name>
</gene>
<dbReference type="GeneID" id="92893832"/>
<evidence type="ECO:0000313" key="1">
    <source>
        <dbReference type="EMBL" id="EXB04931.1"/>
    </source>
</evidence>
<dbReference type="AlphaFoldDB" id="A0A009I318"/>
<name>A0A009I318_ACIB9</name>
<organism evidence="1 2">
    <name type="scientific">Acinetobacter baumannii (strain 1295743)</name>
    <dbReference type="NCBI Taxonomy" id="1310613"/>
    <lineage>
        <taxon>Bacteria</taxon>
        <taxon>Pseudomonadati</taxon>
        <taxon>Pseudomonadota</taxon>
        <taxon>Gammaproteobacteria</taxon>
        <taxon>Moraxellales</taxon>
        <taxon>Moraxellaceae</taxon>
        <taxon>Acinetobacter</taxon>
        <taxon>Acinetobacter calcoaceticus/baumannii complex</taxon>
    </lineage>
</organism>
<comment type="caution">
    <text evidence="1">The sequence shown here is derived from an EMBL/GenBank/DDBJ whole genome shotgun (WGS) entry which is preliminary data.</text>
</comment>
<dbReference type="PATRIC" id="fig|1310613.3.peg.2586"/>
<dbReference type="Proteomes" id="UP000020595">
    <property type="component" value="Unassembled WGS sequence"/>
</dbReference>
<protein>
    <submittedName>
        <fullName evidence="1">Uncharacterized protein</fullName>
    </submittedName>
</protein>
<dbReference type="RefSeq" id="WP_000473795.1">
    <property type="nucleotide sequence ID" value="NZ_JEWH01000036.1"/>
</dbReference>